<dbReference type="InterPro" id="IPR011712">
    <property type="entry name" value="Sig_transdc_His_kin_sub3_dim/P"/>
</dbReference>
<dbReference type="GO" id="GO:0016301">
    <property type="term" value="F:kinase activity"/>
    <property type="evidence" value="ECO:0007669"/>
    <property type="project" value="UniProtKB-KW"/>
</dbReference>
<feature type="domain" description="Signal transduction histidine kinase subgroup 3 dimerisation and phosphoacceptor" evidence="11">
    <location>
        <begin position="175"/>
        <end position="241"/>
    </location>
</feature>
<keyword evidence="9" id="KW-0175">Coiled coil</keyword>
<proteinExistence type="predicted"/>
<evidence type="ECO:0000256" key="1">
    <source>
        <dbReference type="ARBA" id="ARBA00000085"/>
    </source>
</evidence>
<evidence type="ECO:0000256" key="10">
    <source>
        <dbReference type="SAM" id="Phobius"/>
    </source>
</evidence>
<evidence type="ECO:0000313" key="12">
    <source>
        <dbReference type="EMBL" id="MDQ0271471.1"/>
    </source>
</evidence>
<keyword evidence="6 12" id="KW-0418">Kinase</keyword>
<dbReference type="PANTHER" id="PTHR24421:SF10">
    <property type="entry name" value="NITRATE_NITRITE SENSOR PROTEIN NARQ"/>
    <property type="match status" value="1"/>
</dbReference>
<dbReference type="InterPro" id="IPR050482">
    <property type="entry name" value="Sensor_HK_TwoCompSys"/>
</dbReference>
<keyword evidence="5" id="KW-0547">Nucleotide-binding</keyword>
<keyword evidence="10" id="KW-1133">Transmembrane helix</keyword>
<evidence type="ECO:0000256" key="3">
    <source>
        <dbReference type="ARBA" id="ARBA00022553"/>
    </source>
</evidence>
<dbReference type="CDD" id="cd16917">
    <property type="entry name" value="HATPase_UhpB-NarQ-NarX-like"/>
    <property type="match status" value="1"/>
</dbReference>
<evidence type="ECO:0000256" key="7">
    <source>
        <dbReference type="ARBA" id="ARBA00022840"/>
    </source>
</evidence>
<dbReference type="PANTHER" id="PTHR24421">
    <property type="entry name" value="NITRATE/NITRITE SENSOR PROTEIN NARX-RELATED"/>
    <property type="match status" value="1"/>
</dbReference>
<evidence type="ECO:0000256" key="8">
    <source>
        <dbReference type="ARBA" id="ARBA00023012"/>
    </source>
</evidence>
<protein>
    <recommendedName>
        <fullName evidence="2">histidine kinase</fullName>
        <ecNumber evidence="2">2.7.13.3</ecNumber>
    </recommendedName>
</protein>
<reference evidence="12 13" key="1">
    <citation type="submission" date="2023-07" db="EMBL/GenBank/DDBJ databases">
        <title>Genomic Encyclopedia of Type Strains, Phase IV (KMG-IV): sequencing the most valuable type-strain genomes for metagenomic binning, comparative biology and taxonomic classification.</title>
        <authorList>
            <person name="Goeker M."/>
        </authorList>
    </citation>
    <scope>NUCLEOTIDE SEQUENCE [LARGE SCALE GENOMIC DNA]</scope>
    <source>
        <strain evidence="12 13">DSM 23494</strain>
    </source>
</reference>
<name>A0ABU0AJM9_9BACI</name>
<feature type="transmembrane region" description="Helical" evidence="10">
    <location>
        <begin position="54"/>
        <end position="80"/>
    </location>
</feature>
<feature type="transmembrane region" description="Helical" evidence="10">
    <location>
        <begin position="29"/>
        <end position="47"/>
    </location>
</feature>
<organism evidence="12 13">
    <name type="scientific">Cytobacillus purgationiresistens</name>
    <dbReference type="NCBI Taxonomy" id="863449"/>
    <lineage>
        <taxon>Bacteria</taxon>
        <taxon>Bacillati</taxon>
        <taxon>Bacillota</taxon>
        <taxon>Bacilli</taxon>
        <taxon>Bacillales</taxon>
        <taxon>Bacillaceae</taxon>
        <taxon>Cytobacillus</taxon>
    </lineage>
</organism>
<evidence type="ECO:0000259" key="11">
    <source>
        <dbReference type="Pfam" id="PF07730"/>
    </source>
</evidence>
<feature type="transmembrane region" description="Helical" evidence="10">
    <location>
        <begin position="100"/>
        <end position="129"/>
    </location>
</feature>
<keyword evidence="8" id="KW-0902">Two-component regulatory system</keyword>
<keyword evidence="3" id="KW-0597">Phosphoprotein</keyword>
<comment type="catalytic activity">
    <reaction evidence="1">
        <text>ATP + protein L-histidine = ADP + protein N-phospho-L-histidine.</text>
        <dbReference type="EC" id="2.7.13.3"/>
    </reaction>
</comment>
<keyword evidence="10" id="KW-0812">Transmembrane</keyword>
<feature type="coiled-coil region" evidence="9">
    <location>
        <begin position="139"/>
        <end position="166"/>
    </location>
</feature>
<dbReference type="Gene3D" id="3.30.565.10">
    <property type="entry name" value="Histidine kinase-like ATPase, C-terminal domain"/>
    <property type="match status" value="1"/>
</dbReference>
<keyword evidence="7" id="KW-0067">ATP-binding</keyword>
<accession>A0ABU0AJM9</accession>
<dbReference type="RefSeq" id="WP_307476641.1">
    <property type="nucleotide sequence ID" value="NZ_JAUSUB010000015.1"/>
</dbReference>
<dbReference type="EC" id="2.7.13.3" evidence="2"/>
<keyword evidence="4" id="KW-0808">Transferase</keyword>
<evidence type="ECO:0000256" key="5">
    <source>
        <dbReference type="ARBA" id="ARBA00022741"/>
    </source>
</evidence>
<dbReference type="EMBL" id="JAUSUB010000015">
    <property type="protein sequence ID" value="MDQ0271471.1"/>
    <property type="molecule type" value="Genomic_DNA"/>
</dbReference>
<dbReference type="SUPFAM" id="SSF55874">
    <property type="entry name" value="ATPase domain of HSP90 chaperone/DNA topoisomerase II/histidine kinase"/>
    <property type="match status" value="1"/>
</dbReference>
<comment type="caution">
    <text evidence="12">The sequence shown here is derived from an EMBL/GenBank/DDBJ whole genome shotgun (WGS) entry which is preliminary data.</text>
</comment>
<dbReference type="Gene3D" id="1.20.5.1930">
    <property type="match status" value="1"/>
</dbReference>
<dbReference type="InterPro" id="IPR036890">
    <property type="entry name" value="HATPase_C_sf"/>
</dbReference>
<evidence type="ECO:0000256" key="4">
    <source>
        <dbReference type="ARBA" id="ARBA00022679"/>
    </source>
</evidence>
<evidence type="ECO:0000256" key="6">
    <source>
        <dbReference type="ARBA" id="ARBA00022777"/>
    </source>
</evidence>
<gene>
    <name evidence="12" type="ORF">J2S17_003359</name>
</gene>
<keyword evidence="13" id="KW-1185">Reference proteome</keyword>
<evidence type="ECO:0000256" key="9">
    <source>
        <dbReference type="SAM" id="Coils"/>
    </source>
</evidence>
<dbReference type="Proteomes" id="UP001238088">
    <property type="component" value="Unassembled WGS sequence"/>
</dbReference>
<evidence type="ECO:0000256" key="2">
    <source>
        <dbReference type="ARBA" id="ARBA00012438"/>
    </source>
</evidence>
<keyword evidence="10" id="KW-0472">Membrane</keyword>
<sequence>MEKWLLASKFALVGYVALTLLDGQNPSVILLFCLLYICSNLAINIFHQSIFKQIMSLVTVVLVIVATSYVDPVFILLLPLNIGEWINRWTGHYLLPMVMVFLPVLLIGIELQVLYGVIAAISLIQVFMVSQFSKKVSYLEKNEDEMRHSINRLTKALNENKEYNRQLEYTIKLEERNRVSQEIHDQIGHNMAGALIQMEAAKRLIESDQAKAVELLQNAIHISSDGIESIRLTLKNLKPKTEQMGVHRLKLIIDDFIVKHGLSTTFLYKGNIDLITPIQWKIIFENVTESLTNAIKYSDATNIHVDIHVLNQIIKIVIKDNGRGSLGYTKGLGIAGMEERAASVNGKVIVDGSDGFAVTTLLPLAN</sequence>
<evidence type="ECO:0000313" key="13">
    <source>
        <dbReference type="Proteomes" id="UP001238088"/>
    </source>
</evidence>
<dbReference type="Pfam" id="PF07730">
    <property type="entry name" value="HisKA_3"/>
    <property type="match status" value="1"/>
</dbReference>